<dbReference type="AlphaFoldDB" id="A0A4Y7TJR0"/>
<comment type="caution">
    <text evidence="1">The sequence shown here is derived from an EMBL/GenBank/DDBJ whole genome shotgun (WGS) entry which is preliminary data.</text>
</comment>
<proteinExistence type="predicted"/>
<dbReference type="EMBL" id="QPFP01000010">
    <property type="protein sequence ID" value="TEB34390.1"/>
    <property type="molecule type" value="Genomic_DNA"/>
</dbReference>
<organism evidence="1 2">
    <name type="scientific">Coprinellus micaceus</name>
    <name type="common">Glistening ink-cap mushroom</name>
    <name type="synonym">Coprinus micaceus</name>
    <dbReference type="NCBI Taxonomy" id="71717"/>
    <lineage>
        <taxon>Eukaryota</taxon>
        <taxon>Fungi</taxon>
        <taxon>Dikarya</taxon>
        <taxon>Basidiomycota</taxon>
        <taxon>Agaricomycotina</taxon>
        <taxon>Agaricomycetes</taxon>
        <taxon>Agaricomycetidae</taxon>
        <taxon>Agaricales</taxon>
        <taxon>Agaricineae</taxon>
        <taxon>Psathyrellaceae</taxon>
        <taxon>Coprinellus</taxon>
    </lineage>
</organism>
<evidence type="ECO:0000313" key="2">
    <source>
        <dbReference type="Proteomes" id="UP000298030"/>
    </source>
</evidence>
<evidence type="ECO:0000313" key="1">
    <source>
        <dbReference type="EMBL" id="TEB34390.1"/>
    </source>
</evidence>
<dbReference type="Proteomes" id="UP000298030">
    <property type="component" value="Unassembled WGS sequence"/>
</dbReference>
<keyword evidence="2" id="KW-1185">Reference proteome</keyword>
<gene>
    <name evidence="1" type="ORF">FA13DRAFT_1707894</name>
</gene>
<protein>
    <submittedName>
        <fullName evidence="1">Uncharacterized protein</fullName>
    </submittedName>
</protein>
<name>A0A4Y7TJR0_COPMI</name>
<sequence>MSGNSGALGNLTEVRKFRHADFRTFGPGIFYFRNIGPEFPRLLYPQCLICVYEVGPLPENPKIRQLAHLDLHFTDWLGIWWLSGDKVYIFGRDVFAVWDFIDSRLASWPIDRSSGKSSWHEASYDGHIVFVKNDGIYTWEIPPLEPIEAPFVLQQSVDGAMPGIPSYFGYPDGQLVDGGGTARSMTPQWYRGSDRIPFKVDLIDSESPPGTSTMFQVLVDIRRQRVDVTRYPKVSLPSSISEAHSTHAYSRCGEMQFMAGHCSLPGYALEILASIPLGSRMLEVSTEKATRARVMR</sequence>
<accession>A0A4Y7TJR0</accession>
<reference evidence="1 2" key="1">
    <citation type="journal article" date="2019" name="Nat. Ecol. Evol.">
        <title>Megaphylogeny resolves global patterns of mushroom evolution.</title>
        <authorList>
            <person name="Varga T."/>
            <person name="Krizsan K."/>
            <person name="Foldi C."/>
            <person name="Dima B."/>
            <person name="Sanchez-Garcia M."/>
            <person name="Sanchez-Ramirez S."/>
            <person name="Szollosi G.J."/>
            <person name="Szarkandi J.G."/>
            <person name="Papp V."/>
            <person name="Albert L."/>
            <person name="Andreopoulos W."/>
            <person name="Angelini C."/>
            <person name="Antonin V."/>
            <person name="Barry K.W."/>
            <person name="Bougher N.L."/>
            <person name="Buchanan P."/>
            <person name="Buyck B."/>
            <person name="Bense V."/>
            <person name="Catcheside P."/>
            <person name="Chovatia M."/>
            <person name="Cooper J."/>
            <person name="Damon W."/>
            <person name="Desjardin D."/>
            <person name="Finy P."/>
            <person name="Geml J."/>
            <person name="Haridas S."/>
            <person name="Hughes K."/>
            <person name="Justo A."/>
            <person name="Karasinski D."/>
            <person name="Kautmanova I."/>
            <person name="Kiss B."/>
            <person name="Kocsube S."/>
            <person name="Kotiranta H."/>
            <person name="LaButti K.M."/>
            <person name="Lechner B.E."/>
            <person name="Liimatainen K."/>
            <person name="Lipzen A."/>
            <person name="Lukacs Z."/>
            <person name="Mihaltcheva S."/>
            <person name="Morgado L.N."/>
            <person name="Niskanen T."/>
            <person name="Noordeloos M.E."/>
            <person name="Ohm R.A."/>
            <person name="Ortiz-Santana B."/>
            <person name="Ovrebo C."/>
            <person name="Racz N."/>
            <person name="Riley R."/>
            <person name="Savchenko A."/>
            <person name="Shiryaev A."/>
            <person name="Soop K."/>
            <person name="Spirin V."/>
            <person name="Szebenyi C."/>
            <person name="Tomsovsky M."/>
            <person name="Tulloss R.E."/>
            <person name="Uehling J."/>
            <person name="Grigoriev I.V."/>
            <person name="Vagvolgyi C."/>
            <person name="Papp T."/>
            <person name="Martin F.M."/>
            <person name="Miettinen O."/>
            <person name="Hibbett D.S."/>
            <person name="Nagy L.G."/>
        </authorList>
    </citation>
    <scope>NUCLEOTIDE SEQUENCE [LARGE SCALE GENOMIC DNA]</scope>
    <source>
        <strain evidence="1 2">FP101781</strain>
    </source>
</reference>